<dbReference type="GO" id="GO:0006310">
    <property type="term" value="P:DNA recombination"/>
    <property type="evidence" value="ECO:0007669"/>
    <property type="project" value="InterPro"/>
</dbReference>
<name>A0A0F4KRA0_9LACO</name>
<proteinExistence type="predicted"/>
<dbReference type="Pfam" id="PF05866">
    <property type="entry name" value="RusA"/>
    <property type="match status" value="1"/>
</dbReference>
<dbReference type="PATRIC" id="fig|1218508.4.peg.902"/>
<keyword evidence="2" id="KW-1185">Reference proteome</keyword>
<evidence type="ECO:0000313" key="2">
    <source>
        <dbReference type="Proteomes" id="UP000033695"/>
    </source>
</evidence>
<dbReference type="HOGENOM" id="CLU_1824130_0_0_9"/>
<dbReference type="STRING" id="1218508.JG29_09180"/>
<dbReference type="AlphaFoldDB" id="A0A0F4KRA0"/>
<reference evidence="1 2" key="1">
    <citation type="submission" date="2014-12" db="EMBL/GenBank/DDBJ databases">
        <title>Comparative genomics of the lactic acid bacteria isolated from the honey bee gut.</title>
        <authorList>
            <person name="Ellegaard K.M."/>
            <person name="Tamarit D."/>
            <person name="Javelind E."/>
            <person name="Olofsson T."/>
            <person name="Andersson S.G."/>
            <person name="Vasquez A."/>
        </authorList>
    </citation>
    <scope>NUCLEOTIDE SEQUENCE [LARGE SCALE GENOMIC DNA]</scope>
    <source>
        <strain evidence="1 2">Hon2</strain>
    </source>
</reference>
<dbReference type="GO" id="GO:0000287">
    <property type="term" value="F:magnesium ion binding"/>
    <property type="evidence" value="ECO:0007669"/>
    <property type="project" value="InterPro"/>
</dbReference>
<protein>
    <submittedName>
        <fullName evidence="1">Uncharacterized protein</fullName>
    </submittedName>
</protein>
<dbReference type="EMBL" id="JXBZ01000008">
    <property type="protein sequence ID" value="KJY48519.1"/>
    <property type="molecule type" value="Genomic_DNA"/>
</dbReference>
<dbReference type="OrthoDB" id="5114842at2"/>
<accession>A0A0F4KRA0</accession>
<dbReference type="SUPFAM" id="SSF103084">
    <property type="entry name" value="Holliday junction resolvase RusA"/>
    <property type="match status" value="1"/>
</dbReference>
<comment type="caution">
    <text evidence="1">The sequence shown here is derived from an EMBL/GenBank/DDBJ whole genome shotgun (WGS) entry which is preliminary data.</text>
</comment>
<dbReference type="RefSeq" id="WP_045922787.1">
    <property type="nucleotide sequence ID" value="NZ_JBHTHW010000008.1"/>
</dbReference>
<dbReference type="InterPro" id="IPR008822">
    <property type="entry name" value="Endonuclease_RusA-like"/>
</dbReference>
<dbReference type="Proteomes" id="UP000033695">
    <property type="component" value="Unassembled WGS sequence"/>
</dbReference>
<organism evidence="1 2">
    <name type="scientific">Bombilactobacillus mellis</name>
    <dbReference type="NCBI Taxonomy" id="1218508"/>
    <lineage>
        <taxon>Bacteria</taxon>
        <taxon>Bacillati</taxon>
        <taxon>Bacillota</taxon>
        <taxon>Bacilli</taxon>
        <taxon>Lactobacillales</taxon>
        <taxon>Lactobacillaceae</taxon>
        <taxon>Bombilactobacillus</taxon>
    </lineage>
</organism>
<dbReference type="InterPro" id="IPR036614">
    <property type="entry name" value="RusA-like_sf"/>
</dbReference>
<gene>
    <name evidence="1" type="ORF">JG29_09180</name>
</gene>
<dbReference type="Gene3D" id="3.30.1330.70">
    <property type="entry name" value="Holliday junction resolvase RusA"/>
    <property type="match status" value="1"/>
</dbReference>
<evidence type="ECO:0000313" key="1">
    <source>
        <dbReference type="EMBL" id="KJY48519.1"/>
    </source>
</evidence>
<sequence>MSEWQAVIPFAPQATPRPQFKFVKNSGNRGKVITYYPTKYTEYMQAVKDYLLQHQLYNDDFYQTIQNPYGVLMEVIFYLQIPQHQKTVKSLMRKTAPDIDNLEKAIMDSIFKDLAIRDSRIVGIKSLKLNEKKFPRTEVRLIGIDQDE</sequence>
<dbReference type="GO" id="GO:0006281">
    <property type="term" value="P:DNA repair"/>
    <property type="evidence" value="ECO:0007669"/>
    <property type="project" value="InterPro"/>
</dbReference>